<reference evidence="2 3" key="1">
    <citation type="submission" date="2016-09" db="EMBL/GenBank/DDBJ databases">
        <authorList>
            <person name="Capua I."/>
            <person name="De Benedictis P."/>
            <person name="Joannis T."/>
            <person name="Lombin L.H."/>
            <person name="Cattoli G."/>
        </authorList>
    </citation>
    <scope>NUCLEOTIDE SEQUENCE [LARGE SCALE GENOMIC DNA]</scope>
    <source>
        <strain evidence="2 3">GluBS11</strain>
    </source>
</reference>
<feature type="transmembrane region" description="Helical" evidence="1">
    <location>
        <begin position="118"/>
        <end position="139"/>
    </location>
</feature>
<keyword evidence="1" id="KW-1133">Transmembrane helix</keyword>
<dbReference type="Proteomes" id="UP000199315">
    <property type="component" value="Unassembled WGS sequence"/>
</dbReference>
<keyword evidence="1" id="KW-0472">Membrane</keyword>
<dbReference type="EMBL" id="FMKA01000008">
    <property type="protein sequence ID" value="SCP97099.1"/>
    <property type="molecule type" value="Genomic_DNA"/>
</dbReference>
<dbReference type="STRING" id="1619234.SAMN05421730_100866"/>
<evidence type="ECO:0008006" key="4">
    <source>
        <dbReference type="Google" id="ProtNLM"/>
    </source>
</evidence>
<feature type="transmembrane region" description="Helical" evidence="1">
    <location>
        <begin position="151"/>
        <end position="169"/>
    </location>
</feature>
<organism evidence="2 3">
    <name type="scientific">Anaerobium acetethylicum</name>
    <dbReference type="NCBI Taxonomy" id="1619234"/>
    <lineage>
        <taxon>Bacteria</taxon>
        <taxon>Bacillati</taxon>
        <taxon>Bacillota</taxon>
        <taxon>Clostridia</taxon>
        <taxon>Lachnospirales</taxon>
        <taxon>Lachnospiraceae</taxon>
        <taxon>Anaerobium</taxon>
    </lineage>
</organism>
<name>A0A1D3TT30_9FIRM</name>
<evidence type="ECO:0000313" key="3">
    <source>
        <dbReference type="Proteomes" id="UP000199315"/>
    </source>
</evidence>
<dbReference type="RefSeq" id="WP_091232842.1">
    <property type="nucleotide sequence ID" value="NZ_FMKA01000008.1"/>
</dbReference>
<dbReference type="OrthoDB" id="192868at2"/>
<keyword evidence="3" id="KW-1185">Reference proteome</keyword>
<proteinExistence type="predicted"/>
<sequence>MFCENCGKKIGEHDEYCDGCGAKQPVANDRISGSSPHIQAAANPYGAAPGTTPGAGYGAAPGAAPGTAPGAAYGAAPGAAMGAAPGAASGRQQQPYQPYNPATAYKDRTAEIMGVGQYLGTFILMSIPVLNLILILAWSFSKSVNPNKRNYARAILVLCIIAVALGVLLKDRLLELMPYAPLY</sequence>
<accession>A0A1D3TT30</accession>
<evidence type="ECO:0000256" key="1">
    <source>
        <dbReference type="SAM" id="Phobius"/>
    </source>
</evidence>
<keyword evidence="1" id="KW-0812">Transmembrane</keyword>
<evidence type="ECO:0000313" key="2">
    <source>
        <dbReference type="EMBL" id="SCP97099.1"/>
    </source>
</evidence>
<gene>
    <name evidence="2" type="ORF">SAMN05421730_100866</name>
</gene>
<protein>
    <recommendedName>
        <fullName evidence="4">Zinc-ribbon domain-containing protein</fullName>
    </recommendedName>
</protein>
<dbReference type="AlphaFoldDB" id="A0A1D3TT30"/>